<sequence>MQEYGRYLNLFRDTKRIPQFAVLKKEMPSHERAPIQTTSSYTFFKSTSEASKFNIEQEIKIPIEGTDKQPSFEKVEVAIHPCIKLPLLYSQESPEKPPIIYYSITEKGTLQSLFNYYQDLHSNQCARFCWDFTTVQNNEDSVKDTSFSISVEQKYKILLGIASACLQLEKYDNCIKCLLPSSILLDEDYKPHLINTSFPFIKSNGFQTDEIFISPTINKEKPCESLAYSFGYIAYFLLSEKQPFYYVDFQIALSKISMGQVPMFPGSLPSPLFTLLTQCCDISPFFRPSFDSIICVLYNLLQTPTYISYANEVVPPYIIASAHGAKLGENSPIFKKLMETTDENAAENLFECSQMAAEFPVNDNILSMEFMRVSARTGYVHARRRYFLMLINGFAGESDKNKAFKTVKEWKEENDMEAAVLLAHCFEKGIGGAVNLEKANQTIKKAKSSKSFSATYEFGRFTIDGIGAEKETSSGEALQKEAFNDHHSDDIYSYLNFLLHSPFKNEMKIYNFLTTHQLTKNHPDLVDMLMRIMMTTTKSDGSIHANETIHDLAEKATVEGKYLNYLLTIRNRNLRCEKLESEPEKIDEAEVPPSEQRRRRINKNILAKIVSTRKLNQNSNKNLQKSEDPVIRAKAILCSENRDIALAENILEDAAKNNIEVEILLNLLRLSLGLIPYSLALEKLHALGDNPEAKNALAYYYMYIENKTVNEIIDLLEEAADAGSIVAGFNYACILKNSKICSPEKIMKSNLYEKRFFEQSPPAFFGVFESL</sequence>
<accession>A2E6U1</accession>
<dbReference type="VEuPathDB" id="TrichDB:TVAG_081490"/>
<dbReference type="Gene3D" id="1.25.40.10">
    <property type="entry name" value="Tetratricopeptide repeat domain"/>
    <property type="match status" value="1"/>
</dbReference>
<evidence type="ECO:0008006" key="3">
    <source>
        <dbReference type="Google" id="ProtNLM"/>
    </source>
</evidence>
<dbReference type="InParanoid" id="A2E6U1"/>
<reference evidence="1" key="1">
    <citation type="submission" date="2006-10" db="EMBL/GenBank/DDBJ databases">
        <authorList>
            <person name="Amadeo P."/>
            <person name="Zhao Q."/>
            <person name="Wortman J."/>
            <person name="Fraser-Liggett C."/>
            <person name="Carlton J."/>
        </authorList>
    </citation>
    <scope>NUCLEOTIDE SEQUENCE</scope>
    <source>
        <strain evidence="1">G3</strain>
    </source>
</reference>
<evidence type="ECO:0000313" key="2">
    <source>
        <dbReference type="Proteomes" id="UP000001542"/>
    </source>
</evidence>
<dbReference type="SUPFAM" id="SSF56112">
    <property type="entry name" value="Protein kinase-like (PK-like)"/>
    <property type="match status" value="1"/>
</dbReference>
<gene>
    <name evidence="1" type="ORF">TVAG_081490</name>
</gene>
<dbReference type="KEGG" id="tva:4769546"/>
<organism evidence="1 2">
    <name type="scientific">Trichomonas vaginalis (strain ATCC PRA-98 / G3)</name>
    <dbReference type="NCBI Taxonomy" id="412133"/>
    <lineage>
        <taxon>Eukaryota</taxon>
        <taxon>Metamonada</taxon>
        <taxon>Parabasalia</taxon>
        <taxon>Trichomonadida</taxon>
        <taxon>Trichomonadidae</taxon>
        <taxon>Trichomonas</taxon>
    </lineage>
</organism>
<dbReference type="Proteomes" id="UP000001542">
    <property type="component" value="Unassembled WGS sequence"/>
</dbReference>
<proteinExistence type="predicted"/>
<dbReference type="InterPro" id="IPR050767">
    <property type="entry name" value="Sel1_AlgK"/>
</dbReference>
<dbReference type="VEuPathDB" id="TrichDB:TVAGG3_0493370"/>
<evidence type="ECO:0000313" key="1">
    <source>
        <dbReference type="EMBL" id="EAY11577.1"/>
    </source>
</evidence>
<dbReference type="GO" id="GO:0005789">
    <property type="term" value="C:endoplasmic reticulum membrane"/>
    <property type="evidence" value="ECO:0000318"/>
    <property type="project" value="GO_Central"/>
</dbReference>
<reference evidence="1" key="2">
    <citation type="journal article" date="2007" name="Science">
        <title>Draft genome sequence of the sexually transmitted pathogen Trichomonas vaginalis.</title>
        <authorList>
            <person name="Carlton J.M."/>
            <person name="Hirt R.P."/>
            <person name="Silva J.C."/>
            <person name="Delcher A.L."/>
            <person name="Schatz M."/>
            <person name="Zhao Q."/>
            <person name="Wortman J.R."/>
            <person name="Bidwell S.L."/>
            <person name="Alsmark U.C.M."/>
            <person name="Besteiro S."/>
            <person name="Sicheritz-Ponten T."/>
            <person name="Noel C.J."/>
            <person name="Dacks J.B."/>
            <person name="Foster P.G."/>
            <person name="Simillion C."/>
            <person name="Van de Peer Y."/>
            <person name="Miranda-Saavedra D."/>
            <person name="Barton G.J."/>
            <person name="Westrop G.D."/>
            <person name="Mueller S."/>
            <person name="Dessi D."/>
            <person name="Fiori P.L."/>
            <person name="Ren Q."/>
            <person name="Paulsen I."/>
            <person name="Zhang H."/>
            <person name="Bastida-Corcuera F.D."/>
            <person name="Simoes-Barbosa A."/>
            <person name="Brown M.T."/>
            <person name="Hayes R.D."/>
            <person name="Mukherjee M."/>
            <person name="Okumura C.Y."/>
            <person name="Schneider R."/>
            <person name="Smith A.J."/>
            <person name="Vanacova S."/>
            <person name="Villalvazo M."/>
            <person name="Haas B.J."/>
            <person name="Pertea M."/>
            <person name="Feldblyum T.V."/>
            <person name="Utterback T.R."/>
            <person name="Shu C.L."/>
            <person name="Osoegawa K."/>
            <person name="de Jong P.J."/>
            <person name="Hrdy I."/>
            <person name="Horvathova L."/>
            <person name="Zubacova Z."/>
            <person name="Dolezal P."/>
            <person name="Malik S.B."/>
            <person name="Logsdon J.M. Jr."/>
            <person name="Henze K."/>
            <person name="Gupta A."/>
            <person name="Wang C.C."/>
            <person name="Dunne R.L."/>
            <person name="Upcroft J.A."/>
            <person name="Upcroft P."/>
            <person name="White O."/>
            <person name="Salzberg S.L."/>
            <person name="Tang P."/>
            <person name="Chiu C.-H."/>
            <person name="Lee Y.-S."/>
            <person name="Embley T.M."/>
            <person name="Coombs G.H."/>
            <person name="Mottram J.C."/>
            <person name="Tachezy J."/>
            <person name="Fraser-Liggett C.M."/>
            <person name="Johnson P.J."/>
        </authorList>
    </citation>
    <scope>NUCLEOTIDE SEQUENCE [LARGE SCALE GENOMIC DNA]</scope>
    <source>
        <strain evidence="1">G3</strain>
    </source>
</reference>
<dbReference type="RefSeq" id="XP_001323800.1">
    <property type="nucleotide sequence ID" value="XM_001323765.1"/>
</dbReference>
<dbReference type="PANTHER" id="PTHR11102">
    <property type="entry name" value="SEL-1-LIKE PROTEIN"/>
    <property type="match status" value="1"/>
</dbReference>
<dbReference type="PANTHER" id="PTHR11102:SF147">
    <property type="entry name" value="SEL1L ADAPTOR SUBUNIT OF ERAD E3 UBIQUITIN LIGASE"/>
    <property type="match status" value="1"/>
</dbReference>
<dbReference type="Gene3D" id="1.10.510.10">
    <property type="entry name" value="Transferase(Phosphotransferase) domain 1"/>
    <property type="match status" value="1"/>
</dbReference>
<keyword evidence="2" id="KW-1185">Reference proteome</keyword>
<dbReference type="GO" id="GO:0036503">
    <property type="term" value="P:ERAD pathway"/>
    <property type="evidence" value="ECO:0000318"/>
    <property type="project" value="GO_Central"/>
</dbReference>
<name>A2E6U1_TRIV3</name>
<protein>
    <recommendedName>
        <fullName evidence="3">Protein kinase domain-containing protein</fullName>
    </recommendedName>
</protein>
<dbReference type="AlphaFoldDB" id="A2E6U1"/>
<dbReference type="InterPro" id="IPR011009">
    <property type="entry name" value="Kinase-like_dom_sf"/>
</dbReference>
<dbReference type="InterPro" id="IPR011990">
    <property type="entry name" value="TPR-like_helical_dom_sf"/>
</dbReference>
<dbReference type="SUPFAM" id="SSF81901">
    <property type="entry name" value="HCP-like"/>
    <property type="match status" value="1"/>
</dbReference>
<dbReference type="EMBL" id="DS113316">
    <property type="protein sequence ID" value="EAY11577.1"/>
    <property type="molecule type" value="Genomic_DNA"/>
</dbReference>